<evidence type="ECO:0000256" key="6">
    <source>
        <dbReference type="PROSITE-ProRule" id="PRU00050"/>
    </source>
</evidence>
<keyword evidence="6" id="KW-0145">Chemotaxis</keyword>
<keyword evidence="7" id="KW-0175">Coiled coil</keyword>
<feature type="coiled-coil region" evidence="7">
    <location>
        <begin position="711"/>
        <end position="766"/>
    </location>
</feature>
<sequence length="1007" mass="112020">MTKNNSGDKAHNQQSGRQSFGAAARLASTTGCTDANQFQRQDCLIVGIGASAGGLQALLQLFEGMAETTGMAFVVIQHLDANNDSALSDILAKATAMSVCEVRDHAVAQPNQVYVIAPGTELRVLNGVLTTVPQKSGVGRYTPIDSFFESLAMDRESKAFGVILSGNGADGAQGIKAIKAAGGIAFAQTPQSAKYDSMPCSAIATGMVDFILEPLQIAGELSRLGQSQMITSSISEDIELFPDGAEALDRIIALLRKVSGINFAEYKQFTIKRRIMRRMVLLRIEKLDDYIAYLWENGAELTALQQDMLINVTKFFRDQQAFDTLKEVVFPSIVSTAVPNVPIRLWVPGCSTGEEAYSLAIALLEFLEDNNVNQRIQIFATDINEIVIEKARSGIYPKTIMSDVSPAQISRFFVEVEQGYQVSKRIRDICVFARQDIGQDPPISRVDLISCRNVIIYFGPALHKRIFPIFHYALNPNRFLMLGSSESIGVFADLFGLVDKKHRIYTKKSVTTPMVFDFSAIEHAASIQNRRTADADGFSGDSWMEVHKEADRIVLGKYAPSGVIINSKLDIIQFRGRTGVYLEPAPGMPSVNLLKMARDGLFTGLRAAVNQAKKENAMVRKEGLHLFKNGYSLSINVDVVPINGPFQRGEYFLVLFQDAASHTELYSAVESGTSQEILQPGAAEEARRLKQEVAATKEYLQSIIDQHEVVNEDLRYANEEVQSSNEELQSMNEEMETAKEELQSTNEELMTLNEELRTRNMELNHVNNDMINLLRSINLPVLILSSDLRIRRFNSLAEKVFNLIGADVGRPIGNIKPNIDVPDLEQVSLQVIDTLNSTEQEVQDRTGHWYSMQIRPYRTTDNKIDGVIITFADIDAIKRSIRVIQEAREYAEAIVETVRHPMVVLNADLRLKTANKAFYQIFQMTPGDLIGQSIFQIKDSQWNLLELYTLLADLLDHDTAFEDFAITGDLPDVGNLTMLINARRIVNLHDNAKLILMSFETIALQTE</sequence>
<evidence type="ECO:0000256" key="2">
    <source>
        <dbReference type="ARBA" id="ARBA00012534"/>
    </source>
</evidence>
<evidence type="ECO:0000256" key="3">
    <source>
        <dbReference type="ARBA" id="ARBA00022603"/>
    </source>
</evidence>
<dbReference type="Pfam" id="PF03705">
    <property type="entry name" value="CheR_N"/>
    <property type="match status" value="1"/>
</dbReference>
<feature type="domain" description="CheR-type methyltransferase" evidence="11">
    <location>
        <begin position="248"/>
        <end position="488"/>
    </location>
</feature>
<evidence type="ECO:0000256" key="5">
    <source>
        <dbReference type="ARBA" id="ARBA00022691"/>
    </source>
</evidence>
<keyword evidence="4" id="KW-0808">Transferase</keyword>
<dbReference type="GO" id="GO:0032259">
    <property type="term" value="P:methylation"/>
    <property type="evidence" value="ECO:0007669"/>
    <property type="project" value="UniProtKB-KW"/>
</dbReference>
<keyword evidence="3" id="KW-0489">Methyltransferase</keyword>
<comment type="catalytic activity">
    <reaction evidence="1">
        <text>L-glutamyl-[protein] + S-adenosyl-L-methionine = [protein]-L-glutamate 5-O-methyl ester + S-adenosyl-L-homocysteine</text>
        <dbReference type="Rhea" id="RHEA:24452"/>
        <dbReference type="Rhea" id="RHEA-COMP:10208"/>
        <dbReference type="Rhea" id="RHEA-COMP:10311"/>
        <dbReference type="ChEBI" id="CHEBI:29973"/>
        <dbReference type="ChEBI" id="CHEBI:57856"/>
        <dbReference type="ChEBI" id="CHEBI:59789"/>
        <dbReference type="ChEBI" id="CHEBI:82795"/>
        <dbReference type="EC" id="2.1.1.80"/>
    </reaction>
</comment>
<dbReference type="GO" id="GO:0006935">
    <property type="term" value="P:chemotaxis"/>
    <property type="evidence" value="ECO:0007669"/>
    <property type="project" value="UniProtKB-UniRule"/>
</dbReference>
<feature type="domain" description="PAS" evidence="9">
    <location>
        <begin position="887"/>
        <end position="935"/>
    </location>
</feature>
<dbReference type="Gene3D" id="3.30.450.20">
    <property type="entry name" value="PAS domain"/>
    <property type="match status" value="2"/>
</dbReference>
<evidence type="ECO:0000256" key="4">
    <source>
        <dbReference type="ARBA" id="ARBA00022679"/>
    </source>
</evidence>
<gene>
    <name evidence="12" type="ORF">FB4_2721</name>
</gene>
<dbReference type="InterPro" id="IPR036804">
    <property type="entry name" value="CheR_N_sf"/>
</dbReference>
<dbReference type="InterPro" id="IPR022641">
    <property type="entry name" value="CheR_N"/>
</dbReference>
<keyword evidence="6" id="KW-0378">Hydrolase</keyword>
<dbReference type="Gene3D" id="3.40.50.180">
    <property type="entry name" value="Methylesterase CheB, C-terminal domain"/>
    <property type="match status" value="1"/>
</dbReference>
<evidence type="ECO:0000256" key="1">
    <source>
        <dbReference type="ARBA" id="ARBA00001541"/>
    </source>
</evidence>
<dbReference type="PATRIC" id="fig|1149862.3.peg.1269"/>
<dbReference type="PANTHER" id="PTHR24422">
    <property type="entry name" value="CHEMOTAXIS PROTEIN METHYLTRANSFERASE"/>
    <property type="match status" value="1"/>
</dbReference>
<dbReference type="SMART" id="SM00091">
    <property type="entry name" value="PAS"/>
    <property type="match status" value="2"/>
</dbReference>
<dbReference type="SUPFAM" id="SSF52738">
    <property type="entry name" value="Methylesterase CheB, C-terminal domain"/>
    <property type="match status" value="1"/>
</dbReference>
<dbReference type="SUPFAM" id="SSF55785">
    <property type="entry name" value="PYP-like sensor domain (PAS domain)"/>
    <property type="match status" value="2"/>
</dbReference>
<dbReference type="SMART" id="SM00138">
    <property type="entry name" value="MeTrc"/>
    <property type="match status" value="1"/>
</dbReference>
<feature type="active site" evidence="6">
    <location>
        <position position="78"/>
    </location>
</feature>
<dbReference type="InterPro" id="IPR000780">
    <property type="entry name" value="CheR_MeTrfase"/>
</dbReference>
<dbReference type="Gene3D" id="1.10.155.10">
    <property type="entry name" value="Chemotaxis receptor methyltransferase CheR, N-terminal domain"/>
    <property type="match status" value="1"/>
</dbReference>
<evidence type="ECO:0000313" key="12">
    <source>
        <dbReference type="EMBL" id="EIW19538.1"/>
    </source>
</evidence>
<dbReference type="InterPro" id="IPR035909">
    <property type="entry name" value="CheB_C"/>
</dbReference>
<evidence type="ECO:0000256" key="8">
    <source>
        <dbReference type="SAM" id="MobiDB-lite"/>
    </source>
</evidence>
<dbReference type="EMBL" id="AKVJ01000017">
    <property type="protein sequence ID" value="EIW19538.1"/>
    <property type="molecule type" value="Genomic_DNA"/>
</dbReference>
<dbReference type="RefSeq" id="WP_007932403.1">
    <property type="nucleotide sequence ID" value="NZ_AKVJ01000017.1"/>
</dbReference>
<dbReference type="PROSITE" id="PS50123">
    <property type="entry name" value="CHER"/>
    <property type="match status" value="1"/>
</dbReference>
<accession>I8RI78</accession>
<dbReference type="GO" id="GO:0005737">
    <property type="term" value="C:cytoplasm"/>
    <property type="evidence" value="ECO:0007669"/>
    <property type="project" value="InterPro"/>
</dbReference>
<dbReference type="InterPro" id="IPR035965">
    <property type="entry name" value="PAS-like_dom_sf"/>
</dbReference>
<organism evidence="12 13">
    <name type="scientific">Pelosinus fermentans B4</name>
    <dbReference type="NCBI Taxonomy" id="1149862"/>
    <lineage>
        <taxon>Bacteria</taxon>
        <taxon>Bacillati</taxon>
        <taxon>Bacillota</taxon>
        <taxon>Negativicutes</taxon>
        <taxon>Selenomonadales</taxon>
        <taxon>Sporomusaceae</taxon>
        <taxon>Pelosinus</taxon>
    </lineage>
</organism>
<dbReference type="PANTHER" id="PTHR24422:SF27">
    <property type="entry name" value="PROTEIN-GLUTAMATE O-METHYLTRANSFERASE"/>
    <property type="match status" value="1"/>
</dbReference>
<feature type="active site" evidence="6">
    <location>
        <position position="51"/>
    </location>
</feature>
<dbReference type="SUPFAM" id="SSF47757">
    <property type="entry name" value="Chemotaxis receptor methyltransferase CheR, N-terminal domain"/>
    <property type="match status" value="1"/>
</dbReference>
<dbReference type="PROSITE" id="PS50122">
    <property type="entry name" value="CHEB"/>
    <property type="match status" value="1"/>
</dbReference>
<feature type="region of interest" description="Disordered" evidence="8">
    <location>
        <begin position="1"/>
        <end position="20"/>
    </location>
</feature>
<keyword evidence="5" id="KW-0949">S-adenosyl-L-methionine</keyword>
<proteinExistence type="predicted"/>
<dbReference type="InterPro" id="IPR050903">
    <property type="entry name" value="Bact_Chemotaxis_MeTrfase"/>
</dbReference>
<keyword evidence="13" id="KW-1185">Reference proteome</keyword>
<dbReference type="AlphaFoldDB" id="I8RI78"/>
<evidence type="ECO:0000256" key="7">
    <source>
        <dbReference type="SAM" id="Coils"/>
    </source>
</evidence>
<feature type="domain" description="CheB-type methylesterase" evidence="10">
    <location>
        <begin position="45"/>
        <end position="221"/>
    </location>
</feature>
<dbReference type="InterPro" id="IPR000673">
    <property type="entry name" value="Sig_transdc_resp-reg_Me-estase"/>
</dbReference>
<dbReference type="Proteomes" id="UP000004324">
    <property type="component" value="Unassembled WGS sequence"/>
</dbReference>
<dbReference type="PROSITE" id="PS50112">
    <property type="entry name" value="PAS"/>
    <property type="match status" value="1"/>
</dbReference>
<dbReference type="Pfam" id="PF13596">
    <property type="entry name" value="PAS_10"/>
    <property type="match status" value="1"/>
</dbReference>
<dbReference type="InterPro" id="IPR029063">
    <property type="entry name" value="SAM-dependent_MTases_sf"/>
</dbReference>
<dbReference type="SUPFAM" id="SSF53335">
    <property type="entry name" value="S-adenosyl-L-methionine-dependent methyltransferases"/>
    <property type="match status" value="1"/>
</dbReference>
<dbReference type="Pfam" id="PF13426">
    <property type="entry name" value="PAS_9"/>
    <property type="match status" value="1"/>
</dbReference>
<evidence type="ECO:0000259" key="10">
    <source>
        <dbReference type="PROSITE" id="PS50122"/>
    </source>
</evidence>
<dbReference type="Pfam" id="PF01339">
    <property type="entry name" value="CheB_methylest"/>
    <property type="match status" value="1"/>
</dbReference>
<dbReference type="Gene3D" id="3.40.50.150">
    <property type="entry name" value="Vaccinia Virus protein VP39"/>
    <property type="match status" value="1"/>
</dbReference>
<name>I8RI78_9FIRM</name>
<feature type="compositionally biased region" description="Basic and acidic residues" evidence="8">
    <location>
        <begin position="1"/>
        <end position="11"/>
    </location>
</feature>
<comment type="caution">
    <text evidence="12">The sequence shown here is derived from an EMBL/GenBank/DDBJ whole genome shotgun (WGS) entry which is preliminary data.</text>
</comment>
<dbReference type="GO" id="GO:0008984">
    <property type="term" value="F:protein-glutamate methylesterase activity"/>
    <property type="evidence" value="ECO:0007669"/>
    <property type="project" value="InterPro"/>
</dbReference>
<evidence type="ECO:0000259" key="9">
    <source>
        <dbReference type="PROSITE" id="PS50112"/>
    </source>
</evidence>
<protein>
    <recommendedName>
        <fullName evidence="2">protein-glutamate O-methyltransferase</fullName>
        <ecNumber evidence="2">2.1.1.80</ecNumber>
    </recommendedName>
</protein>
<evidence type="ECO:0000259" key="11">
    <source>
        <dbReference type="PROSITE" id="PS50123"/>
    </source>
</evidence>
<feature type="active site" evidence="6">
    <location>
        <position position="170"/>
    </location>
</feature>
<dbReference type="InterPro" id="IPR022642">
    <property type="entry name" value="CheR_C"/>
</dbReference>
<dbReference type="OrthoDB" id="9816309at2"/>
<dbReference type="InterPro" id="IPR000014">
    <property type="entry name" value="PAS"/>
</dbReference>
<dbReference type="GO" id="GO:0008983">
    <property type="term" value="F:protein-glutamate O-methyltransferase activity"/>
    <property type="evidence" value="ECO:0007669"/>
    <property type="project" value="UniProtKB-EC"/>
</dbReference>
<dbReference type="PRINTS" id="PR00996">
    <property type="entry name" value="CHERMTFRASE"/>
</dbReference>
<reference evidence="12 13" key="1">
    <citation type="journal article" date="2012" name="J. Bacteriol.">
        <title>Draft Genome Sequences for Two Metal-Reducing Pelosinus fermentans Strains Isolated from a Cr(VI)-Contaminated Site and for Type Strain R7.</title>
        <authorList>
            <person name="Brown S.D."/>
            <person name="Podar M."/>
            <person name="Klingeman D.M."/>
            <person name="Johnson C.M."/>
            <person name="Yang Z.K."/>
            <person name="Utturkar S.M."/>
            <person name="Land M.L."/>
            <person name="Mosher J.J."/>
            <person name="Hurt R.A.Jr."/>
            <person name="Phelps T.J."/>
            <person name="Palumbo A.V."/>
            <person name="Arkin A.P."/>
            <person name="Hazen T.C."/>
            <person name="Elias D.A."/>
        </authorList>
    </citation>
    <scope>NUCLEOTIDE SEQUENCE [LARGE SCALE GENOMIC DNA]</scope>
    <source>
        <strain evidence="12 13">B4</strain>
    </source>
</reference>
<dbReference type="CDD" id="cd16434">
    <property type="entry name" value="CheB-CheR_fusion"/>
    <property type="match status" value="1"/>
</dbReference>
<dbReference type="Pfam" id="PF01739">
    <property type="entry name" value="CheR"/>
    <property type="match status" value="1"/>
</dbReference>
<evidence type="ECO:0000313" key="13">
    <source>
        <dbReference type="Proteomes" id="UP000004324"/>
    </source>
</evidence>
<dbReference type="EC" id="2.1.1.80" evidence="2"/>
<dbReference type="GO" id="GO:0000156">
    <property type="term" value="F:phosphorelay response regulator activity"/>
    <property type="evidence" value="ECO:0007669"/>
    <property type="project" value="InterPro"/>
</dbReference>